<organism evidence="3 4">
    <name type="scientific">Lentinula aff. detonsa</name>
    <dbReference type="NCBI Taxonomy" id="2804958"/>
    <lineage>
        <taxon>Eukaryota</taxon>
        <taxon>Fungi</taxon>
        <taxon>Dikarya</taxon>
        <taxon>Basidiomycota</taxon>
        <taxon>Agaricomycotina</taxon>
        <taxon>Agaricomycetes</taxon>
        <taxon>Agaricomycetidae</taxon>
        <taxon>Agaricales</taxon>
        <taxon>Marasmiineae</taxon>
        <taxon>Omphalotaceae</taxon>
        <taxon>Lentinula</taxon>
    </lineage>
</organism>
<reference evidence="3" key="1">
    <citation type="submission" date="2022-08" db="EMBL/GenBank/DDBJ databases">
        <authorList>
            <consortium name="DOE Joint Genome Institute"/>
            <person name="Min B."/>
            <person name="Riley R."/>
            <person name="Sierra-Patev S."/>
            <person name="Naranjo-Ortiz M."/>
            <person name="Looney B."/>
            <person name="Konkel Z."/>
            <person name="Slot J.C."/>
            <person name="Sakamoto Y."/>
            <person name="Steenwyk J.L."/>
            <person name="Rokas A."/>
            <person name="Carro J."/>
            <person name="Camarero S."/>
            <person name="Ferreira P."/>
            <person name="Molpeceres G."/>
            <person name="Ruiz-Duenas F.J."/>
            <person name="Serrano A."/>
            <person name="Henrissat B."/>
            <person name="Drula E."/>
            <person name="Hughes K.W."/>
            <person name="Mata J.L."/>
            <person name="Ishikawa N.K."/>
            <person name="Vargas-Isla R."/>
            <person name="Ushijima S."/>
            <person name="Smith C.A."/>
            <person name="Ahrendt S."/>
            <person name="Andreopoulos W."/>
            <person name="He G."/>
            <person name="Labutti K."/>
            <person name="Lipzen A."/>
            <person name="Ng V."/>
            <person name="Sandor L."/>
            <person name="Barry K."/>
            <person name="Martinez A.T."/>
            <person name="Xiao Y."/>
            <person name="Gibbons J.G."/>
            <person name="Terashima K."/>
            <person name="Hibbett D.S."/>
            <person name="Grigoriev I.V."/>
        </authorList>
    </citation>
    <scope>NUCLEOTIDE SEQUENCE</scope>
    <source>
        <strain evidence="3">TFB10291</strain>
    </source>
</reference>
<evidence type="ECO:0000256" key="1">
    <source>
        <dbReference type="SAM" id="MobiDB-lite"/>
    </source>
</evidence>
<protein>
    <submittedName>
        <fullName evidence="3">Uncharacterized protein</fullName>
    </submittedName>
</protein>
<feature type="compositionally biased region" description="Basic and acidic residues" evidence="1">
    <location>
        <begin position="188"/>
        <end position="206"/>
    </location>
</feature>
<feature type="compositionally biased region" description="Polar residues" evidence="1">
    <location>
        <begin position="94"/>
        <end position="104"/>
    </location>
</feature>
<accession>A0AA38KKB2</accession>
<sequence length="330" mass="36734">MYMWNPPLKFSSNLKRLFMSSILRMHLYTRQFRMDFSLSRNPSSKVLIRDSEGWYFAMNTAEVNPPSSSTSSSSWRENDLVSESEYRSQSSGSITDRQSVISDNPVSAPVSPAVSSAVSPPWESRPTTSEDVVRVLNETDAPIHLVEPKPSMSNTDSKPVDQAMQNSVLGAETFLETGFASPTGSDFQQKDPLDGSHDENGRSDDLGPRTWLVDVRNFFTRHNFVYALDCDGTKNPELNNDRFVTFRNDVLWTTFSSKSIAIAAGKFALSVGIFALARYQAPKQVRVGHKEQEVSKVAIDILLFVGAFTCVSIAFQLLSVIGELAVFVLY</sequence>
<dbReference type="Proteomes" id="UP001163798">
    <property type="component" value="Unassembled WGS sequence"/>
</dbReference>
<dbReference type="AlphaFoldDB" id="A0AA38KKB2"/>
<keyword evidence="2" id="KW-0812">Transmembrane</keyword>
<feature type="transmembrane region" description="Helical" evidence="2">
    <location>
        <begin position="297"/>
        <end position="321"/>
    </location>
</feature>
<evidence type="ECO:0000313" key="4">
    <source>
        <dbReference type="Proteomes" id="UP001163798"/>
    </source>
</evidence>
<feature type="transmembrane region" description="Helical" evidence="2">
    <location>
        <begin position="260"/>
        <end position="277"/>
    </location>
</feature>
<keyword evidence="2" id="KW-0472">Membrane</keyword>
<dbReference type="EMBL" id="MU794006">
    <property type="protein sequence ID" value="KAJ3779984.1"/>
    <property type="molecule type" value="Genomic_DNA"/>
</dbReference>
<evidence type="ECO:0000256" key="2">
    <source>
        <dbReference type="SAM" id="Phobius"/>
    </source>
</evidence>
<evidence type="ECO:0000313" key="3">
    <source>
        <dbReference type="EMBL" id="KAJ3779984.1"/>
    </source>
</evidence>
<keyword evidence="4" id="KW-1185">Reference proteome</keyword>
<gene>
    <name evidence="3" type="ORF">GGU10DRAFT_337555</name>
</gene>
<keyword evidence="2" id="KW-1133">Transmembrane helix</keyword>
<feature type="region of interest" description="Disordered" evidence="1">
    <location>
        <begin position="180"/>
        <end position="206"/>
    </location>
</feature>
<name>A0AA38KKB2_9AGAR</name>
<feature type="region of interest" description="Disordered" evidence="1">
    <location>
        <begin position="63"/>
        <end position="160"/>
    </location>
</feature>
<feature type="compositionally biased region" description="Polar residues" evidence="1">
    <location>
        <begin position="151"/>
        <end position="160"/>
    </location>
</feature>
<proteinExistence type="predicted"/>
<comment type="caution">
    <text evidence="3">The sequence shown here is derived from an EMBL/GenBank/DDBJ whole genome shotgun (WGS) entry which is preliminary data.</text>
</comment>
<feature type="compositionally biased region" description="Low complexity" evidence="1">
    <location>
        <begin position="105"/>
        <end position="121"/>
    </location>
</feature>